<evidence type="ECO:0000256" key="10">
    <source>
        <dbReference type="ARBA" id="ARBA00049061"/>
    </source>
</evidence>
<dbReference type="OrthoDB" id="429145at2759"/>
<protein>
    <recommendedName>
        <fullName evidence="11">Carbonic anhydrase</fullName>
        <ecNumber evidence="11">4.2.1.1</ecNumber>
    </recommendedName>
</protein>
<evidence type="ECO:0000256" key="5">
    <source>
        <dbReference type="ARBA" id="ARBA00022622"/>
    </source>
</evidence>
<dbReference type="InterPro" id="IPR036398">
    <property type="entry name" value="CA_dom_sf"/>
</dbReference>
<dbReference type="InterPro" id="IPR023561">
    <property type="entry name" value="Carbonic_anhydrase_a-class"/>
</dbReference>
<keyword evidence="11" id="KW-0456">Lyase</keyword>
<dbReference type="PROSITE" id="PS00162">
    <property type="entry name" value="ALPHA_CA_1"/>
    <property type="match status" value="1"/>
</dbReference>
<organism evidence="13 14">
    <name type="scientific">Bugula neritina</name>
    <name type="common">Brown bryozoan</name>
    <name type="synonym">Sertularia neritina</name>
    <dbReference type="NCBI Taxonomy" id="10212"/>
    <lineage>
        <taxon>Eukaryota</taxon>
        <taxon>Metazoa</taxon>
        <taxon>Spiralia</taxon>
        <taxon>Lophotrochozoa</taxon>
        <taxon>Bryozoa</taxon>
        <taxon>Gymnolaemata</taxon>
        <taxon>Cheilostomatida</taxon>
        <taxon>Flustrina</taxon>
        <taxon>Buguloidea</taxon>
        <taxon>Bugulidae</taxon>
        <taxon>Bugula</taxon>
    </lineage>
</organism>
<evidence type="ECO:0000256" key="6">
    <source>
        <dbReference type="ARBA" id="ARBA00022723"/>
    </source>
</evidence>
<dbReference type="Pfam" id="PF00194">
    <property type="entry name" value="Carb_anhydrase"/>
    <property type="match status" value="1"/>
</dbReference>
<accession>A0A7J7JU59</accession>
<keyword evidence="5" id="KW-0325">Glycoprotein</keyword>
<dbReference type="EC" id="4.2.1.1" evidence="11"/>
<dbReference type="PANTHER" id="PTHR18952">
    <property type="entry name" value="CARBONIC ANHYDRASE"/>
    <property type="match status" value="1"/>
</dbReference>
<evidence type="ECO:0000256" key="2">
    <source>
        <dbReference type="ARBA" id="ARBA00010718"/>
    </source>
</evidence>
<dbReference type="CDD" id="cd00326">
    <property type="entry name" value="alpha_CA"/>
    <property type="match status" value="1"/>
</dbReference>
<evidence type="ECO:0000313" key="14">
    <source>
        <dbReference type="Proteomes" id="UP000593567"/>
    </source>
</evidence>
<evidence type="ECO:0000256" key="8">
    <source>
        <dbReference type="ARBA" id="ARBA00023288"/>
    </source>
</evidence>
<evidence type="ECO:0000256" key="7">
    <source>
        <dbReference type="ARBA" id="ARBA00022833"/>
    </source>
</evidence>
<comment type="cofactor">
    <cofactor evidence="11">
        <name>Zn(2+)</name>
        <dbReference type="ChEBI" id="CHEBI:29105"/>
    </cofactor>
</comment>
<evidence type="ECO:0000313" key="13">
    <source>
        <dbReference type="EMBL" id="KAF6029455.1"/>
    </source>
</evidence>
<evidence type="ECO:0000259" key="12">
    <source>
        <dbReference type="PROSITE" id="PS51144"/>
    </source>
</evidence>
<dbReference type="EMBL" id="VXIV02001815">
    <property type="protein sequence ID" value="KAF6029455.1"/>
    <property type="molecule type" value="Genomic_DNA"/>
</dbReference>
<comment type="subunit">
    <text evidence="3">Interacts with SLC4A4.</text>
</comment>
<comment type="similarity">
    <text evidence="2 11">Belongs to the alpha-carbonic anhydrase family.</text>
</comment>
<evidence type="ECO:0000256" key="4">
    <source>
        <dbReference type="ARBA" id="ARBA00022475"/>
    </source>
</evidence>
<keyword evidence="5" id="KW-0472">Membrane</keyword>
<keyword evidence="8" id="KW-0449">Lipoprotein</keyword>
<comment type="caution">
    <text evidence="13">The sequence shown here is derived from an EMBL/GenBank/DDBJ whole genome shotgun (WGS) entry which is preliminary data.</text>
</comment>
<keyword evidence="4" id="KW-1003">Cell membrane</keyword>
<name>A0A7J7JU59_BUGNE</name>
<dbReference type="InterPro" id="IPR001148">
    <property type="entry name" value="CA_dom"/>
</dbReference>
<dbReference type="GO" id="GO:0005886">
    <property type="term" value="C:plasma membrane"/>
    <property type="evidence" value="ECO:0007669"/>
    <property type="project" value="UniProtKB-SubCell"/>
</dbReference>
<evidence type="ECO:0000256" key="9">
    <source>
        <dbReference type="ARBA" id="ARBA00045603"/>
    </source>
</evidence>
<reference evidence="13" key="1">
    <citation type="submission" date="2020-06" db="EMBL/GenBank/DDBJ databases">
        <title>Draft genome of Bugula neritina, a colonial animal packing powerful symbionts and potential medicines.</title>
        <authorList>
            <person name="Rayko M."/>
        </authorList>
    </citation>
    <scope>NUCLEOTIDE SEQUENCE [LARGE SCALE GENOMIC DNA]</scope>
    <source>
        <strain evidence="13">Kwan_BN1</strain>
    </source>
</reference>
<dbReference type="InterPro" id="IPR018338">
    <property type="entry name" value="Carbonic_anhydrase_a-class_CS"/>
</dbReference>
<sequence>MLYAVVEWNYILSDLAKGPNVWSTNFPTCGGTRNSPINLLSAGPGFVRTRAVPWVLNNWNGDNSWKVKDEHYTVKFSLESGQAMSTSGGGLGTVYDIVQFHFHWGADNSIGSEHLLNGRSFPMEIHFVHKNSRYATIGDAVASGASDALAAIGFFFQIQAQDNPQLNAIINAVQVVRQDSDFEVSGVKVRVTDFVTSAFKSSYYRYFGGLTTPGCQEIVLWTVFTEPIGISARQMQILRTQANMSFGVNFFRAVQPLGSRLVQLFETQPARRNRVCQDLTALSLDLAACLFLNDPSMLTSVCCIFQSELFYYKSLRLKVNNTIYACATESSTNQVLRVDNSNNINNMT</sequence>
<comment type="function">
    <text evidence="9">Catalyzes the reversible hydration of carbon dioxide into bicarbonate and protons and thus is essential to maintaining intracellular and extracellular pH. May stimulate the sodium/bicarbonate transporter activity of SLC4A4 that acts in pH homeostasis. It is essential for acid overload removal from the retina and retina epithelium, and acid release in the choriocapillaris in the choroid.</text>
</comment>
<dbReference type="PROSITE" id="PS51144">
    <property type="entry name" value="ALPHA_CA_2"/>
    <property type="match status" value="1"/>
</dbReference>
<evidence type="ECO:0000256" key="11">
    <source>
        <dbReference type="RuleBase" id="RU367011"/>
    </source>
</evidence>
<comment type="function">
    <text evidence="11">Reversible hydration of carbon dioxide.</text>
</comment>
<keyword evidence="14" id="KW-1185">Reference proteome</keyword>
<feature type="domain" description="Alpha-carbonic anhydrase" evidence="12">
    <location>
        <begin position="6"/>
        <end position="266"/>
    </location>
</feature>
<dbReference type="GO" id="GO:0004089">
    <property type="term" value="F:carbonate dehydratase activity"/>
    <property type="evidence" value="ECO:0007669"/>
    <property type="project" value="UniProtKB-UniRule"/>
</dbReference>
<keyword evidence="6 11" id="KW-0479">Metal-binding</keyword>
<keyword evidence="7 11" id="KW-0862">Zinc</keyword>
<dbReference type="SUPFAM" id="SSF51069">
    <property type="entry name" value="Carbonic anhydrase"/>
    <property type="match status" value="1"/>
</dbReference>
<gene>
    <name evidence="13" type="ORF">EB796_012255</name>
</gene>
<evidence type="ECO:0000256" key="3">
    <source>
        <dbReference type="ARBA" id="ARBA00011736"/>
    </source>
</evidence>
<evidence type="ECO:0000256" key="1">
    <source>
        <dbReference type="ARBA" id="ARBA00004609"/>
    </source>
</evidence>
<dbReference type="Gene3D" id="3.10.200.10">
    <property type="entry name" value="Alpha carbonic anhydrase"/>
    <property type="match status" value="1"/>
</dbReference>
<dbReference type="GO" id="GO:0098552">
    <property type="term" value="C:side of membrane"/>
    <property type="evidence" value="ECO:0007669"/>
    <property type="project" value="UniProtKB-KW"/>
</dbReference>
<dbReference type="AlphaFoldDB" id="A0A7J7JU59"/>
<dbReference type="SMART" id="SM01057">
    <property type="entry name" value="Carb_anhydrase"/>
    <property type="match status" value="1"/>
</dbReference>
<keyword evidence="5" id="KW-0336">GPI-anchor</keyword>
<dbReference type="Proteomes" id="UP000593567">
    <property type="component" value="Unassembled WGS sequence"/>
</dbReference>
<comment type="catalytic activity">
    <reaction evidence="10">
        <text>hydrogencarbonate + H(+) = CO2 + H2O</text>
        <dbReference type="Rhea" id="RHEA:10748"/>
        <dbReference type="ChEBI" id="CHEBI:15377"/>
        <dbReference type="ChEBI" id="CHEBI:15378"/>
        <dbReference type="ChEBI" id="CHEBI:16526"/>
        <dbReference type="ChEBI" id="CHEBI:17544"/>
        <dbReference type="EC" id="4.2.1.1"/>
    </reaction>
    <physiologicalReaction direction="left-to-right" evidence="10">
        <dbReference type="Rhea" id="RHEA:10749"/>
    </physiologicalReaction>
    <physiologicalReaction direction="right-to-left" evidence="10">
        <dbReference type="Rhea" id="RHEA:10750"/>
    </physiologicalReaction>
</comment>
<dbReference type="GO" id="GO:0008270">
    <property type="term" value="F:zinc ion binding"/>
    <property type="evidence" value="ECO:0007669"/>
    <property type="project" value="UniProtKB-UniRule"/>
</dbReference>
<dbReference type="PANTHER" id="PTHR18952:SF95">
    <property type="entry name" value="CARBONIC ANHYDRASE 4"/>
    <property type="match status" value="1"/>
</dbReference>
<comment type="subcellular location">
    <subcellularLocation>
        <location evidence="1">Cell membrane</location>
        <topology evidence="1">Lipid-anchor</topology>
        <topology evidence="1">GPI-anchor</topology>
    </subcellularLocation>
</comment>
<proteinExistence type="inferred from homology"/>